<evidence type="ECO:0000256" key="9">
    <source>
        <dbReference type="ARBA" id="ARBA00024973"/>
    </source>
</evidence>
<dbReference type="GO" id="GO:0005886">
    <property type="term" value="C:plasma membrane"/>
    <property type="evidence" value="ECO:0007669"/>
    <property type="project" value="UniProtKB-SubCell"/>
</dbReference>
<keyword evidence="8 10" id="KW-0472">Membrane</keyword>
<evidence type="ECO:0000256" key="6">
    <source>
        <dbReference type="ARBA" id="ARBA00022692"/>
    </source>
</evidence>
<comment type="subcellular location">
    <subcellularLocation>
        <location evidence="1">Cell membrane</location>
        <topology evidence="1">Multi-pass membrane protein</topology>
    </subcellularLocation>
</comment>
<dbReference type="HOGENOM" id="CLU_055576_0_0_9"/>
<dbReference type="EMBL" id="CP002403">
    <property type="protein sequence ID" value="ADU22522.1"/>
    <property type="molecule type" value="Genomic_DNA"/>
</dbReference>
<dbReference type="PANTHER" id="PTHR43738">
    <property type="entry name" value="ABC TRANSPORTER, MEMBRANE PROTEIN"/>
    <property type="match status" value="1"/>
</dbReference>
<evidence type="ECO:0000259" key="11">
    <source>
        <dbReference type="Pfam" id="PF02687"/>
    </source>
</evidence>
<evidence type="ECO:0000256" key="5">
    <source>
        <dbReference type="ARBA" id="ARBA00022475"/>
    </source>
</evidence>
<dbReference type="OrthoDB" id="6313at2"/>
<reference evidence="12 13" key="1">
    <citation type="journal article" date="2011" name="J. Bacteriol.">
        <title>Complete genome of the cellulolytic ruminal bacterium Ruminococcus albus 7.</title>
        <authorList>
            <person name="Suen G."/>
            <person name="Stevenson D.M."/>
            <person name="Bruce D.C."/>
            <person name="Chertkov O."/>
            <person name="Copeland A."/>
            <person name="Cheng J.F."/>
            <person name="Detter C."/>
            <person name="Detter J.C."/>
            <person name="Goodwin L.A."/>
            <person name="Han C.S."/>
            <person name="Hauser L.J."/>
            <person name="Ivanova N.N."/>
            <person name="Kyrpides N.C."/>
            <person name="Land M.L."/>
            <person name="Lapidus A."/>
            <person name="Lucas S."/>
            <person name="Ovchinnikova G."/>
            <person name="Pitluck S."/>
            <person name="Tapia R."/>
            <person name="Woyke T."/>
            <person name="Boyum J."/>
            <person name="Mead D."/>
            <person name="Weimer P.J."/>
        </authorList>
    </citation>
    <scope>NUCLEOTIDE SEQUENCE [LARGE SCALE GENOMIC DNA]</scope>
    <source>
        <strain evidence="13">ATCC 27210 / DSM 20455 / JCM 14654 / NCDO 2250 / 7</strain>
    </source>
</reference>
<dbReference type="Pfam" id="PF02687">
    <property type="entry name" value="FtsX"/>
    <property type="match status" value="1"/>
</dbReference>
<dbReference type="PANTHER" id="PTHR43738:SF2">
    <property type="entry name" value="ABC TRANSPORTER PERMEASE"/>
    <property type="match status" value="1"/>
</dbReference>
<evidence type="ECO:0000256" key="4">
    <source>
        <dbReference type="ARBA" id="ARBA00016962"/>
    </source>
</evidence>
<feature type="domain" description="ABC3 transporter permease C-terminal" evidence="11">
    <location>
        <begin position="270"/>
        <end position="390"/>
    </location>
</feature>
<feature type="transmembrane region" description="Helical" evidence="10">
    <location>
        <begin position="20"/>
        <end position="39"/>
    </location>
</feature>
<evidence type="ECO:0000256" key="3">
    <source>
        <dbReference type="ARBA" id="ARBA00011131"/>
    </source>
</evidence>
<evidence type="ECO:0000256" key="2">
    <source>
        <dbReference type="ARBA" id="ARBA00008697"/>
    </source>
</evidence>
<feature type="transmembrane region" description="Helical" evidence="10">
    <location>
        <begin position="268"/>
        <end position="288"/>
    </location>
</feature>
<keyword evidence="5" id="KW-1003">Cell membrane</keyword>
<evidence type="ECO:0000256" key="10">
    <source>
        <dbReference type="SAM" id="Phobius"/>
    </source>
</evidence>
<evidence type="ECO:0000313" key="12">
    <source>
        <dbReference type="EMBL" id="ADU22522.1"/>
    </source>
</evidence>
<evidence type="ECO:0000256" key="7">
    <source>
        <dbReference type="ARBA" id="ARBA00022989"/>
    </source>
</evidence>
<dbReference type="InterPro" id="IPR051125">
    <property type="entry name" value="ABC-4/HrtB_transporter"/>
</dbReference>
<evidence type="ECO:0000256" key="8">
    <source>
        <dbReference type="ARBA" id="ARBA00023136"/>
    </source>
</evidence>
<evidence type="ECO:0000256" key="1">
    <source>
        <dbReference type="ARBA" id="ARBA00004651"/>
    </source>
</evidence>
<keyword evidence="7 10" id="KW-1133">Transmembrane helix</keyword>
<dbReference type="AlphaFoldDB" id="E6UAX6"/>
<proteinExistence type="inferred from homology"/>
<dbReference type="eggNOG" id="COG0577">
    <property type="taxonomic scope" value="Bacteria"/>
</dbReference>
<comment type="similarity">
    <text evidence="2">Belongs to the ABC-4 integral membrane protein family. HrtB subfamily.</text>
</comment>
<accession>E6UAX6</accession>
<keyword evidence="6 10" id="KW-0812">Transmembrane</keyword>
<dbReference type="InterPro" id="IPR003838">
    <property type="entry name" value="ABC3_permease_C"/>
</dbReference>
<dbReference type="STRING" id="697329.Rumal_2030"/>
<dbReference type="Proteomes" id="UP000006919">
    <property type="component" value="Chromosome"/>
</dbReference>
<dbReference type="RefSeq" id="WP_013498682.1">
    <property type="nucleotide sequence ID" value="NC_014833.1"/>
</dbReference>
<sequence length="400" mass="43011" precursor="true">MDLKKLPIINLRRKPIRTTALIVIAMVMSAAAFGGQLLIKSMQRGLDSLEQRLGADIIVLPEGTEKKVDLQNLLLQGTPGYFYMDKSVADSLSEINGIDKLSSQYFLVSANAECCTVQVQIIGFDDDTDFTVKPWLKEAYNGTLKENEIIVGAGLSTRVGNTLALYGVECKAVGKLERTGTGLDTAVYATNDTVKGLIKASAEKGIAVLSKQSPENVISSVYIKADKDADIDELTAEINMKVDGVQAVRTKSMMTDTAKQLNVLSESIMVITTAVWVLAAVIMIAAFYNSANERKREFALLRTIGFSRKQLSRIVLSESIITAGAGSLAGVALTALLSFSFVGVIEKKTALPMLMPSVSVTLFYGAAVMTIVLFAGSIASAISAYRLTHIETGKILREGC</sequence>
<organism evidence="12 13">
    <name type="scientific">Ruminococcus albus (strain ATCC 27210 / DSM 20455 / JCM 14654 / NCDO 2250 / 7)</name>
    <dbReference type="NCBI Taxonomy" id="697329"/>
    <lineage>
        <taxon>Bacteria</taxon>
        <taxon>Bacillati</taxon>
        <taxon>Bacillota</taxon>
        <taxon>Clostridia</taxon>
        <taxon>Eubacteriales</taxon>
        <taxon>Oscillospiraceae</taxon>
        <taxon>Ruminococcus</taxon>
    </lineage>
</organism>
<gene>
    <name evidence="12" type="ordered locus">Rumal_2030</name>
</gene>
<comment type="function">
    <text evidence="9">Part of the ABC transporter complex hrt involved in hemin import. Responsible for the translocation of the substrate across the membrane.</text>
</comment>
<evidence type="ECO:0000313" key="13">
    <source>
        <dbReference type="Proteomes" id="UP000006919"/>
    </source>
</evidence>
<protein>
    <recommendedName>
        <fullName evidence="4">Putative hemin transport system permease protein HrtB</fullName>
    </recommendedName>
</protein>
<feature type="transmembrane region" description="Helical" evidence="10">
    <location>
        <begin position="320"/>
        <end position="342"/>
    </location>
</feature>
<name>E6UAX6_RUMA7</name>
<comment type="subunit">
    <text evidence="3">The complex is composed of two ATP-binding proteins (HrtA), two transmembrane proteins (HrtB) and a solute-binding protein.</text>
</comment>
<dbReference type="KEGG" id="ral:Rumal_2030"/>
<feature type="transmembrane region" description="Helical" evidence="10">
    <location>
        <begin position="362"/>
        <end position="387"/>
    </location>
</feature>